<feature type="domain" description="DUF659" evidence="1">
    <location>
        <begin position="10"/>
        <end position="84"/>
    </location>
</feature>
<accession>A0A9P0EVQ2</accession>
<dbReference type="Pfam" id="PF04937">
    <property type="entry name" value="DUF659"/>
    <property type="match status" value="1"/>
</dbReference>
<gene>
    <name evidence="2" type="ORF">BEMITA_LOCUS436</name>
</gene>
<dbReference type="Proteomes" id="UP001152759">
    <property type="component" value="Chromosome 1"/>
</dbReference>
<dbReference type="AlphaFoldDB" id="A0A9P0EVQ2"/>
<dbReference type="EMBL" id="OU963862">
    <property type="protein sequence ID" value="CAH0380717.1"/>
    <property type="molecule type" value="Genomic_DNA"/>
</dbReference>
<reference evidence="2" key="1">
    <citation type="submission" date="2021-12" db="EMBL/GenBank/DDBJ databases">
        <authorList>
            <person name="King R."/>
        </authorList>
    </citation>
    <scope>NUCLEOTIDE SEQUENCE</scope>
</reference>
<dbReference type="InterPro" id="IPR007021">
    <property type="entry name" value="DUF659"/>
</dbReference>
<dbReference type="InterPro" id="IPR012337">
    <property type="entry name" value="RNaseH-like_sf"/>
</dbReference>
<dbReference type="SUPFAM" id="SSF53098">
    <property type="entry name" value="Ribonuclease H-like"/>
    <property type="match status" value="1"/>
</dbReference>
<name>A0A9P0EVQ2_BEMTA</name>
<protein>
    <recommendedName>
        <fullName evidence="1">DUF659 domain-containing protein</fullName>
    </recommendedName>
</protein>
<evidence type="ECO:0000313" key="3">
    <source>
        <dbReference type="Proteomes" id="UP001152759"/>
    </source>
</evidence>
<organism evidence="2 3">
    <name type="scientific">Bemisia tabaci</name>
    <name type="common">Sweetpotato whitefly</name>
    <name type="synonym">Aleurodes tabaci</name>
    <dbReference type="NCBI Taxonomy" id="7038"/>
    <lineage>
        <taxon>Eukaryota</taxon>
        <taxon>Metazoa</taxon>
        <taxon>Ecdysozoa</taxon>
        <taxon>Arthropoda</taxon>
        <taxon>Hexapoda</taxon>
        <taxon>Insecta</taxon>
        <taxon>Pterygota</taxon>
        <taxon>Neoptera</taxon>
        <taxon>Paraneoptera</taxon>
        <taxon>Hemiptera</taxon>
        <taxon>Sternorrhyncha</taxon>
        <taxon>Aleyrodoidea</taxon>
        <taxon>Aleyrodidae</taxon>
        <taxon>Aleyrodinae</taxon>
        <taxon>Bemisia</taxon>
    </lineage>
</organism>
<keyword evidence="3" id="KW-1185">Reference proteome</keyword>
<proteinExistence type="predicted"/>
<evidence type="ECO:0000259" key="1">
    <source>
        <dbReference type="Pfam" id="PF04937"/>
    </source>
</evidence>
<evidence type="ECO:0000313" key="2">
    <source>
        <dbReference type="EMBL" id="CAH0380717.1"/>
    </source>
</evidence>
<sequence length="160" mass="18417">MGLHFGTYDAEKASEVIDELGAEKVPVHINDNCSNIELNSKLIEEKYKYITWFGCLMHSLHLQLRDINSQVEVVKIVFDKCSKITVEVKGKLLLLPILKQKQHDIYGAKKVSLRKICDTRFESNFACADPVKKKKMYCKLYASTPKWRMDKVRGKPSPQL</sequence>